<accession>A0A6J5EX85</accession>
<feature type="region of interest" description="Disordered" evidence="1">
    <location>
        <begin position="24"/>
        <end position="49"/>
    </location>
</feature>
<organism evidence="2 3">
    <name type="scientific">Burkholderia paludis</name>
    <dbReference type="NCBI Taxonomy" id="1506587"/>
    <lineage>
        <taxon>Bacteria</taxon>
        <taxon>Pseudomonadati</taxon>
        <taxon>Pseudomonadota</taxon>
        <taxon>Betaproteobacteria</taxon>
        <taxon>Burkholderiales</taxon>
        <taxon>Burkholderiaceae</taxon>
        <taxon>Burkholderia</taxon>
        <taxon>Burkholderia cepacia complex</taxon>
    </lineage>
</organism>
<reference evidence="2 3" key="1">
    <citation type="submission" date="2019-09" db="EMBL/GenBank/DDBJ databases">
        <authorList>
            <person name="Depoorter E."/>
        </authorList>
    </citation>
    <scope>NUCLEOTIDE SEQUENCE [LARGE SCALE GENOMIC DNA]</scope>
    <source>
        <strain evidence="2">LMG 30113</strain>
    </source>
</reference>
<name>A0A6J5EX85_9BURK</name>
<proteinExistence type="predicted"/>
<dbReference type="AlphaFoldDB" id="A0A6J5EX85"/>
<dbReference type="Proteomes" id="UP000494330">
    <property type="component" value="Unassembled WGS sequence"/>
</dbReference>
<evidence type="ECO:0000313" key="3">
    <source>
        <dbReference type="Proteomes" id="UP000494330"/>
    </source>
</evidence>
<evidence type="ECO:0000313" key="2">
    <source>
        <dbReference type="EMBL" id="VWB93218.1"/>
    </source>
</evidence>
<keyword evidence="3" id="KW-1185">Reference proteome</keyword>
<sequence>MQYPIERAAAPGGARRAVRQVQNKWHRNNTAGHAGARASRPAGNGAADA</sequence>
<protein>
    <submittedName>
        <fullName evidence="2">Uncharacterized protein</fullName>
    </submittedName>
</protein>
<gene>
    <name evidence="2" type="ORF">BPA30113_04343</name>
</gene>
<evidence type="ECO:0000256" key="1">
    <source>
        <dbReference type="SAM" id="MobiDB-lite"/>
    </source>
</evidence>
<dbReference type="EMBL" id="CABVQD010000016">
    <property type="protein sequence ID" value="VWB93218.1"/>
    <property type="molecule type" value="Genomic_DNA"/>
</dbReference>